<proteinExistence type="predicted"/>
<dbReference type="CDD" id="cd06561">
    <property type="entry name" value="AlkD_like"/>
    <property type="match status" value="1"/>
</dbReference>
<dbReference type="OrthoDB" id="9775346at2"/>
<dbReference type="InterPro" id="IPR014825">
    <property type="entry name" value="DNA_alkylation"/>
</dbReference>
<dbReference type="AlphaFoldDB" id="A0A3L7ISI4"/>
<dbReference type="SUPFAM" id="SSF48371">
    <property type="entry name" value="ARM repeat"/>
    <property type="match status" value="1"/>
</dbReference>
<dbReference type="EMBL" id="RCWJ01000005">
    <property type="protein sequence ID" value="RLQ81095.1"/>
    <property type="molecule type" value="Genomic_DNA"/>
</dbReference>
<comment type="caution">
    <text evidence="1">The sequence shown here is derived from an EMBL/GenBank/DDBJ whole genome shotgun (WGS) entry which is preliminary data.</text>
</comment>
<reference evidence="1 2" key="1">
    <citation type="submission" date="2018-10" db="EMBL/GenBank/DDBJ databases">
        <authorList>
            <person name="Li J."/>
        </authorList>
    </citation>
    <scope>NUCLEOTIDE SEQUENCE [LARGE SCALE GENOMIC DNA]</scope>
    <source>
        <strain evidence="1 2">ZD1-4</strain>
    </source>
</reference>
<dbReference type="Gene3D" id="1.25.10.90">
    <property type="match status" value="1"/>
</dbReference>
<dbReference type="RefSeq" id="WP_121660568.1">
    <property type="nucleotide sequence ID" value="NZ_BMEK01000004.1"/>
</dbReference>
<dbReference type="InterPro" id="IPR016024">
    <property type="entry name" value="ARM-type_fold"/>
</dbReference>
<accession>A0A3L7ISI4</accession>
<name>A0A3L7ISI4_9MICO</name>
<sequence>MTELTAVSVKATLVNAASETERAKTLKRMTDDITEVLGVRMATVFAVAKAHTRMELAEVDRLLDSDIYELRMVAVSVLDFRARLPKITDEERAALYELWMRRLDRIDTWDYIDRSAPRVVGFYLRNRPRDVLFDLARSDNRWHRRAAIVAAYAIIRAGDIDDPLALCELLAADPERFVQTAVGTALREIGRVNPGQLKDFLKRRGTDLRAEARRTARSGLE</sequence>
<evidence type="ECO:0000313" key="1">
    <source>
        <dbReference type="EMBL" id="RLQ81095.1"/>
    </source>
</evidence>
<keyword evidence="2" id="KW-1185">Reference proteome</keyword>
<dbReference type="Pfam" id="PF08713">
    <property type="entry name" value="DNA_alkylation"/>
    <property type="match status" value="1"/>
</dbReference>
<gene>
    <name evidence="1" type="ORF">D9V28_15230</name>
</gene>
<dbReference type="PANTHER" id="PTHR34070">
    <property type="entry name" value="ARMADILLO-TYPE FOLD"/>
    <property type="match status" value="1"/>
</dbReference>
<evidence type="ECO:0000313" key="2">
    <source>
        <dbReference type="Proteomes" id="UP000282460"/>
    </source>
</evidence>
<dbReference type="PANTHER" id="PTHR34070:SF1">
    <property type="entry name" value="DNA ALKYLATION REPAIR PROTEIN"/>
    <property type="match status" value="1"/>
</dbReference>
<organism evidence="1 2">
    <name type="scientific">Mycetocola zhadangensis</name>
    <dbReference type="NCBI Taxonomy" id="1164595"/>
    <lineage>
        <taxon>Bacteria</taxon>
        <taxon>Bacillati</taxon>
        <taxon>Actinomycetota</taxon>
        <taxon>Actinomycetes</taxon>
        <taxon>Micrococcales</taxon>
        <taxon>Microbacteriaceae</taxon>
        <taxon>Mycetocola</taxon>
    </lineage>
</organism>
<dbReference type="Proteomes" id="UP000282460">
    <property type="component" value="Unassembled WGS sequence"/>
</dbReference>
<protein>
    <submittedName>
        <fullName evidence="1">DNA alkylation repair protein</fullName>
    </submittedName>
</protein>